<gene>
    <name evidence="1" type="ORF">GCM10023156_56350</name>
</gene>
<evidence type="ECO:0008006" key="3">
    <source>
        <dbReference type="Google" id="ProtNLM"/>
    </source>
</evidence>
<comment type="caution">
    <text evidence="1">The sequence shown here is derived from an EMBL/GenBank/DDBJ whole genome shotgun (WGS) entry which is preliminary data.</text>
</comment>
<dbReference type="EMBL" id="BAABGA010000082">
    <property type="protein sequence ID" value="GAA4466929.1"/>
    <property type="molecule type" value="Genomic_DNA"/>
</dbReference>
<dbReference type="SUPFAM" id="SSF52058">
    <property type="entry name" value="L domain-like"/>
    <property type="match status" value="1"/>
</dbReference>
<dbReference type="RefSeq" id="WP_345327046.1">
    <property type="nucleotide sequence ID" value="NZ_BAABGA010000082.1"/>
</dbReference>
<protein>
    <recommendedName>
        <fullName evidence="3">Leucine Rich repeats (2 copies)</fullName>
    </recommendedName>
</protein>
<dbReference type="Gene3D" id="3.80.10.10">
    <property type="entry name" value="Ribonuclease Inhibitor"/>
    <property type="match status" value="1"/>
</dbReference>
<accession>A0ABP8NKE7</accession>
<proteinExistence type="predicted"/>
<dbReference type="InterPro" id="IPR032675">
    <property type="entry name" value="LRR_dom_sf"/>
</dbReference>
<organism evidence="1 2">
    <name type="scientific">Novipirellula rosea</name>
    <dbReference type="NCBI Taxonomy" id="1031540"/>
    <lineage>
        <taxon>Bacteria</taxon>
        <taxon>Pseudomonadati</taxon>
        <taxon>Planctomycetota</taxon>
        <taxon>Planctomycetia</taxon>
        <taxon>Pirellulales</taxon>
        <taxon>Pirellulaceae</taxon>
        <taxon>Novipirellula</taxon>
    </lineage>
</organism>
<sequence>MLALPLNINVVDAEELAVVGWATSSDGEFEEHAVEVGLENVPDGLLASRYYLVQDIVAQIVEKDVHPLEDTVSFLARNVYSLDWRFAASCLDSLVDLEYEEFRFGIDKRGRRLNIVVHRALSRLDERAKAFVEQYNVGGARSYPGVYGVEFTDRKLDPLLLLNLRLIRERNTFGRDVEHGLGSGLRVLTIQNSGLNDSDLSFLNGLHGLTLLDVGFNPLDGSGLENLVLPSLRVLRLDGCKLKREVFTYELLRSVELLVLLQTNTTDEHISLLRGSKLTELNISGTLVTPSCFELLSGLANLQSLAIDSDLFINCPLEQISKLGKLKKLRISGDLPPDRSLDILQSALPNVEIKMSKSR</sequence>
<name>A0ABP8NKE7_9BACT</name>
<dbReference type="Proteomes" id="UP001500840">
    <property type="component" value="Unassembled WGS sequence"/>
</dbReference>
<evidence type="ECO:0000313" key="2">
    <source>
        <dbReference type="Proteomes" id="UP001500840"/>
    </source>
</evidence>
<reference evidence="2" key="1">
    <citation type="journal article" date="2019" name="Int. J. Syst. Evol. Microbiol.">
        <title>The Global Catalogue of Microorganisms (GCM) 10K type strain sequencing project: providing services to taxonomists for standard genome sequencing and annotation.</title>
        <authorList>
            <consortium name="The Broad Institute Genomics Platform"/>
            <consortium name="The Broad Institute Genome Sequencing Center for Infectious Disease"/>
            <person name="Wu L."/>
            <person name="Ma J."/>
        </authorList>
    </citation>
    <scope>NUCLEOTIDE SEQUENCE [LARGE SCALE GENOMIC DNA]</scope>
    <source>
        <strain evidence="2">JCM 17759</strain>
    </source>
</reference>
<evidence type="ECO:0000313" key="1">
    <source>
        <dbReference type="EMBL" id="GAA4466929.1"/>
    </source>
</evidence>
<keyword evidence="2" id="KW-1185">Reference proteome</keyword>